<dbReference type="EMBL" id="JMIW01000003">
    <property type="protein sequence ID" value="KEO90103.1"/>
    <property type="molecule type" value="Genomic_DNA"/>
</dbReference>
<proteinExistence type="predicted"/>
<feature type="signal peptide" evidence="1">
    <location>
        <begin position="1"/>
        <end position="18"/>
    </location>
</feature>
<name>A0A074ME44_ERYLO</name>
<evidence type="ECO:0000313" key="2">
    <source>
        <dbReference type="EMBL" id="KEO90103.1"/>
    </source>
</evidence>
<evidence type="ECO:0000313" key="3">
    <source>
        <dbReference type="Proteomes" id="UP000027647"/>
    </source>
</evidence>
<dbReference type="AlphaFoldDB" id="A0A074ME44"/>
<dbReference type="InterPro" id="IPR046525">
    <property type="entry name" value="DUF6702"/>
</dbReference>
<sequence length="167" mass="17927">MLRWIAAFLMLAPITFGAAVPAAAHQQKAAITSVEHNPRTGMIEVVHSIPLHDAEHALRHQGQKSADIKGNVESRRAFARYAAQRFSIAADGRELELAVLGTEIEGASLLVYQEGPSPGPGTQLAIRSQVLTDIWLRQTNSVNVGRGTSPETLVFRGGDGAKTAVLR</sequence>
<dbReference type="OrthoDB" id="5741133at2"/>
<dbReference type="eggNOG" id="ENOG50338RC">
    <property type="taxonomic scope" value="Bacteria"/>
</dbReference>
<evidence type="ECO:0000256" key="1">
    <source>
        <dbReference type="SAM" id="SignalP"/>
    </source>
</evidence>
<gene>
    <name evidence="2" type="ORF">EH31_08405</name>
</gene>
<dbReference type="RefSeq" id="WP_051699057.1">
    <property type="nucleotide sequence ID" value="NZ_JMIW01000003.1"/>
</dbReference>
<dbReference type="Pfam" id="PF20420">
    <property type="entry name" value="DUF6702"/>
    <property type="match status" value="1"/>
</dbReference>
<feature type="chain" id="PRO_5001697103" evidence="1">
    <location>
        <begin position="19"/>
        <end position="167"/>
    </location>
</feature>
<organism evidence="2 3">
    <name type="scientific">Erythrobacter longus</name>
    <dbReference type="NCBI Taxonomy" id="1044"/>
    <lineage>
        <taxon>Bacteria</taxon>
        <taxon>Pseudomonadati</taxon>
        <taxon>Pseudomonadota</taxon>
        <taxon>Alphaproteobacteria</taxon>
        <taxon>Sphingomonadales</taxon>
        <taxon>Erythrobacteraceae</taxon>
        <taxon>Erythrobacter/Porphyrobacter group</taxon>
        <taxon>Erythrobacter</taxon>
    </lineage>
</organism>
<comment type="caution">
    <text evidence="2">The sequence shown here is derived from an EMBL/GenBank/DDBJ whole genome shotgun (WGS) entry which is preliminary data.</text>
</comment>
<reference evidence="2 3" key="1">
    <citation type="submission" date="2014-04" db="EMBL/GenBank/DDBJ databases">
        <title>A comprehensive comparison of genomes of Erythrobacter spp. strains.</title>
        <authorList>
            <person name="Zheng Q."/>
        </authorList>
    </citation>
    <scope>NUCLEOTIDE SEQUENCE [LARGE SCALE GENOMIC DNA]</scope>
    <source>
        <strain evidence="2 3">DSM 6997</strain>
    </source>
</reference>
<keyword evidence="3" id="KW-1185">Reference proteome</keyword>
<protein>
    <submittedName>
        <fullName evidence="2">Uncharacterized protein</fullName>
    </submittedName>
</protein>
<accession>A0A074ME44</accession>
<dbReference type="STRING" id="1044.EH31_08405"/>
<dbReference type="Proteomes" id="UP000027647">
    <property type="component" value="Unassembled WGS sequence"/>
</dbReference>
<keyword evidence="1" id="KW-0732">Signal</keyword>